<dbReference type="GO" id="GO:0005524">
    <property type="term" value="F:ATP binding"/>
    <property type="evidence" value="ECO:0007669"/>
    <property type="project" value="UniProtKB-UniRule"/>
</dbReference>
<keyword evidence="3 7" id="KW-0547">Nucleotide-binding</keyword>
<dbReference type="PANTHER" id="PTHR21087:SF16">
    <property type="entry name" value="SHIKIMATE KINASE 1, CHLOROPLASTIC"/>
    <property type="match status" value="1"/>
</dbReference>
<evidence type="ECO:0000256" key="5">
    <source>
        <dbReference type="ARBA" id="ARBA00022840"/>
    </source>
</evidence>
<feature type="binding site" evidence="7">
    <location>
        <position position="34"/>
    </location>
    <ligand>
        <name>substrate</name>
    </ligand>
</feature>
<dbReference type="UniPathway" id="UPA00053">
    <property type="reaction ID" value="UER00088"/>
</dbReference>
<keyword evidence="5 7" id="KW-0067">ATP-binding</keyword>
<dbReference type="GO" id="GO:0008652">
    <property type="term" value="P:amino acid biosynthetic process"/>
    <property type="evidence" value="ECO:0007669"/>
    <property type="project" value="UniProtKB-KW"/>
</dbReference>
<dbReference type="EMBL" id="JACIDE010000007">
    <property type="protein sequence ID" value="MBB4073514.1"/>
    <property type="molecule type" value="Genomic_DNA"/>
</dbReference>
<feature type="binding site" evidence="7">
    <location>
        <position position="134"/>
    </location>
    <ligand>
        <name>substrate</name>
    </ligand>
</feature>
<comment type="caution">
    <text evidence="7">Lacks conserved residue(s) required for the propagation of feature annotation.</text>
</comment>
<comment type="similarity">
    <text evidence="7">Belongs to the shikimate kinase family.</text>
</comment>
<comment type="cofactor">
    <cofactor evidence="7">
        <name>Mg(2+)</name>
        <dbReference type="ChEBI" id="CHEBI:18420"/>
    </cofactor>
    <text evidence="7">Binds 1 Mg(2+) ion per subunit.</text>
</comment>
<comment type="subcellular location">
    <subcellularLocation>
        <location evidence="7">Cytoplasm</location>
    </subcellularLocation>
</comment>
<evidence type="ECO:0000256" key="4">
    <source>
        <dbReference type="ARBA" id="ARBA00022777"/>
    </source>
</evidence>
<dbReference type="PRINTS" id="PR01100">
    <property type="entry name" value="SHIKIMTKNASE"/>
</dbReference>
<dbReference type="GO" id="GO:0004765">
    <property type="term" value="F:shikimate kinase activity"/>
    <property type="evidence" value="ECO:0007669"/>
    <property type="project" value="UniProtKB-UniRule"/>
</dbReference>
<comment type="caution">
    <text evidence="8">The sequence shown here is derived from an EMBL/GenBank/DDBJ whole genome shotgun (WGS) entry which is preliminary data.</text>
</comment>
<dbReference type="Gene3D" id="3.40.50.300">
    <property type="entry name" value="P-loop containing nucleotide triphosphate hydrolases"/>
    <property type="match status" value="1"/>
</dbReference>
<organism evidence="8 9">
    <name type="scientific">Anoxybacteroides voinovskiense</name>
    <dbReference type="NCBI Taxonomy" id="230470"/>
    <lineage>
        <taxon>Bacteria</taxon>
        <taxon>Bacillati</taxon>
        <taxon>Bacillota</taxon>
        <taxon>Bacilli</taxon>
        <taxon>Bacillales</taxon>
        <taxon>Anoxybacillaceae</taxon>
        <taxon>Anoxybacteroides</taxon>
    </lineage>
</organism>
<feature type="binding site" evidence="7">
    <location>
        <position position="117"/>
    </location>
    <ligand>
        <name>ATP</name>
        <dbReference type="ChEBI" id="CHEBI:30616"/>
    </ligand>
</feature>
<evidence type="ECO:0000256" key="7">
    <source>
        <dbReference type="HAMAP-Rule" id="MF_00109"/>
    </source>
</evidence>
<evidence type="ECO:0000256" key="1">
    <source>
        <dbReference type="ARBA" id="ARBA00022605"/>
    </source>
</evidence>
<dbReference type="EC" id="2.7.1.71" evidence="7"/>
<gene>
    <name evidence="7" type="primary">aroK</name>
    <name evidence="8" type="ORF">GGR02_001276</name>
</gene>
<feature type="binding site" evidence="7">
    <location>
        <position position="58"/>
    </location>
    <ligand>
        <name>substrate</name>
    </ligand>
</feature>
<evidence type="ECO:0000256" key="2">
    <source>
        <dbReference type="ARBA" id="ARBA00022679"/>
    </source>
</evidence>
<dbReference type="SUPFAM" id="SSF52540">
    <property type="entry name" value="P-loop containing nucleoside triphosphate hydrolases"/>
    <property type="match status" value="1"/>
</dbReference>
<comment type="catalytic activity">
    <reaction evidence="7">
        <text>shikimate + ATP = 3-phosphoshikimate + ADP + H(+)</text>
        <dbReference type="Rhea" id="RHEA:13121"/>
        <dbReference type="ChEBI" id="CHEBI:15378"/>
        <dbReference type="ChEBI" id="CHEBI:30616"/>
        <dbReference type="ChEBI" id="CHEBI:36208"/>
        <dbReference type="ChEBI" id="CHEBI:145989"/>
        <dbReference type="ChEBI" id="CHEBI:456216"/>
        <dbReference type="EC" id="2.7.1.71"/>
    </reaction>
</comment>
<comment type="function">
    <text evidence="7">Catalyzes the specific phosphorylation of the 3-hydroxyl group of shikimic acid using ATP as a cosubstrate.</text>
</comment>
<dbReference type="GO" id="GO:0005829">
    <property type="term" value="C:cytosol"/>
    <property type="evidence" value="ECO:0007669"/>
    <property type="project" value="TreeGrafter"/>
</dbReference>
<evidence type="ECO:0000313" key="8">
    <source>
        <dbReference type="EMBL" id="MBB4073514.1"/>
    </source>
</evidence>
<reference evidence="8 9" key="1">
    <citation type="submission" date="2020-08" db="EMBL/GenBank/DDBJ databases">
        <title>Genomic Encyclopedia of Type Strains, Phase IV (KMG-IV): sequencing the most valuable type-strain genomes for metagenomic binning, comparative biology and taxonomic classification.</title>
        <authorList>
            <person name="Goeker M."/>
        </authorList>
    </citation>
    <scope>NUCLEOTIDE SEQUENCE [LARGE SCALE GENOMIC DNA]</scope>
    <source>
        <strain evidence="8 9">DSM 17075</strain>
    </source>
</reference>
<sequence>MRKRVYLTGFMGAGKTTVGRALAEQLCVPMIDTDSYIEEKVGKPIKQIFAEEGEAAFRRYEREFLRTLPADKLIVTTGGGMVIQPENREWMKQTGTVIYLHCEFAEIMRRLADDDTRPLFSNQQAEFQRLWEQRLPYYSEAHIVIDTTGKRVEEIVQEIIEWIKKTENRQE</sequence>
<feature type="binding site" evidence="7">
    <location>
        <position position="79"/>
    </location>
    <ligand>
        <name>substrate</name>
    </ligand>
</feature>
<dbReference type="Pfam" id="PF01202">
    <property type="entry name" value="SKI"/>
    <property type="match status" value="1"/>
</dbReference>
<comment type="subunit">
    <text evidence="7">Monomer.</text>
</comment>
<dbReference type="HAMAP" id="MF_00109">
    <property type="entry name" value="Shikimate_kinase"/>
    <property type="match status" value="1"/>
</dbReference>
<name>A0A840DKB2_9BACL</name>
<proteinExistence type="inferred from homology"/>
<dbReference type="AlphaFoldDB" id="A0A840DKB2"/>
<dbReference type="GO" id="GO:0009073">
    <property type="term" value="P:aromatic amino acid family biosynthetic process"/>
    <property type="evidence" value="ECO:0007669"/>
    <property type="project" value="UniProtKB-KW"/>
</dbReference>
<dbReference type="InterPro" id="IPR000623">
    <property type="entry name" value="Shikimate_kinase/TSH1"/>
</dbReference>
<keyword evidence="2 7" id="KW-0808">Transferase</keyword>
<protein>
    <recommendedName>
        <fullName evidence="7">Shikimate kinase</fullName>
        <shortName evidence="7">SK</shortName>
        <ecNumber evidence="7">2.7.1.71</ecNumber>
    </recommendedName>
</protein>
<keyword evidence="1 7" id="KW-0028">Amino-acid biosynthesis</keyword>
<dbReference type="GO" id="GO:0009423">
    <property type="term" value="P:chorismate biosynthetic process"/>
    <property type="evidence" value="ECO:0007669"/>
    <property type="project" value="UniProtKB-UniRule"/>
</dbReference>
<keyword evidence="7" id="KW-0460">Magnesium</keyword>
<dbReference type="CDD" id="cd00464">
    <property type="entry name" value="SK"/>
    <property type="match status" value="1"/>
</dbReference>
<dbReference type="RefSeq" id="WP_183183871.1">
    <property type="nucleotide sequence ID" value="NZ_BMNP01000005.1"/>
</dbReference>
<dbReference type="PANTHER" id="PTHR21087">
    <property type="entry name" value="SHIKIMATE KINASE"/>
    <property type="match status" value="1"/>
</dbReference>
<feature type="binding site" evidence="7">
    <location>
        <begin position="12"/>
        <end position="17"/>
    </location>
    <ligand>
        <name>ATP</name>
        <dbReference type="ChEBI" id="CHEBI:30616"/>
    </ligand>
</feature>
<dbReference type="InterPro" id="IPR031322">
    <property type="entry name" value="Shikimate/glucono_kinase"/>
</dbReference>
<dbReference type="GO" id="GO:0000287">
    <property type="term" value="F:magnesium ion binding"/>
    <property type="evidence" value="ECO:0007669"/>
    <property type="project" value="UniProtKB-UniRule"/>
</dbReference>
<evidence type="ECO:0000256" key="6">
    <source>
        <dbReference type="ARBA" id="ARBA00023141"/>
    </source>
</evidence>
<feature type="binding site" evidence="7">
    <location>
        <position position="16"/>
    </location>
    <ligand>
        <name>Mg(2+)</name>
        <dbReference type="ChEBI" id="CHEBI:18420"/>
    </ligand>
</feature>
<comment type="pathway">
    <text evidence="7">Metabolic intermediate biosynthesis; chorismate biosynthesis; chorismate from D-erythrose 4-phosphate and phosphoenolpyruvate: step 5/7.</text>
</comment>
<keyword evidence="9" id="KW-1185">Reference proteome</keyword>
<keyword evidence="7" id="KW-0479">Metal-binding</keyword>
<evidence type="ECO:0000256" key="3">
    <source>
        <dbReference type="ARBA" id="ARBA00022741"/>
    </source>
</evidence>
<dbReference type="InterPro" id="IPR027417">
    <property type="entry name" value="P-loop_NTPase"/>
</dbReference>
<keyword evidence="4 7" id="KW-0418">Kinase</keyword>
<keyword evidence="6 7" id="KW-0057">Aromatic amino acid biosynthesis</keyword>
<evidence type="ECO:0000313" key="9">
    <source>
        <dbReference type="Proteomes" id="UP000559598"/>
    </source>
</evidence>
<keyword evidence="7" id="KW-0963">Cytoplasm</keyword>
<accession>A0A840DKB2</accession>
<dbReference type="Proteomes" id="UP000559598">
    <property type="component" value="Unassembled WGS sequence"/>
</dbReference>